<dbReference type="SUPFAM" id="SSF51735">
    <property type="entry name" value="NAD(P)-binding Rossmann-fold domains"/>
    <property type="match status" value="1"/>
</dbReference>
<dbReference type="InterPro" id="IPR036291">
    <property type="entry name" value="NAD(P)-bd_dom_sf"/>
</dbReference>
<dbReference type="PANTHER" id="PTHR43833:SF7">
    <property type="entry name" value="KTR SYSTEM POTASSIUM UPTAKE PROTEIN C"/>
    <property type="match status" value="1"/>
</dbReference>
<gene>
    <name evidence="2" type="ORF">DXH95_09120</name>
</gene>
<dbReference type="Pfam" id="PF02254">
    <property type="entry name" value="TrkA_N"/>
    <property type="match status" value="1"/>
</dbReference>
<evidence type="ECO:0000313" key="2">
    <source>
        <dbReference type="EMBL" id="RDV07485.1"/>
    </source>
</evidence>
<dbReference type="EMBL" id="QRGP01000001">
    <property type="protein sequence ID" value="RDV07485.1"/>
    <property type="molecule type" value="Genomic_DNA"/>
</dbReference>
<proteinExistence type="predicted"/>
<dbReference type="Proteomes" id="UP000263833">
    <property type="component" value="Unassembled WGS sequence"/>
</dbReference>
<dbReference type="InterPro" id="IPR003148">
    <property type="entry name" value="RCK_N"/>
</dbReference>
<dbReference type="AlphaFoldDB" id="A0A371BIU0"/>
<evidence type="ECO:0000259" key="1">
    <source>
        <dbReference type="PROSITE" id="PS51201"/>
    </source>
</evidence>
<evidence type="ECO:0000313" key="3">
    <source>
        <dbReference type="Proteomes" id="UP000263833"/>
    </source>
</evidence>
<feature type="domain" description="RCK N-terminal" evidence="1">
    <location>
        <begin position="10"/>
        <end position="126"/>
    </location>
</feature>
<reference evidence="3" key="1">
    <citation type="submission" date="2018-08" db="EMBL/GenBank/DDBJ databases">
        <authorList>
            <person name="Kim S.-J."/>
            <person name="Jung G.-Y."/>
        </authorList>
    </citation>
    <scope>NUCLEOTIDE SEQUENCE [LARGE SCALE GENOMIC DNA]</scope>
    <source>
        <strain evidence="3">GY_G</strain>
    </source>
</reference>
<dbReference type="PANTHER" id="PTHR43833">
    <property type="entry name" value="POTASSIUM CHANNEL PROTEIN 2-RELATED-RELATED"/>
    <property type="match status" value="1"/>
</dbReference>
<dbReference type="PROSITE" id="PS51201">
    <property type="entry name" value="RCK_N"/>
    <property type="match status" value="1"/>
</dbReference>
<keyword evidence="3" id="KW-1185">Reference proteome</keyword>
<name>A0A371BIU0_9SPHN</name>
<accession>A0A371BIU0</accession>
<protein>
    <submittedName>
        <fullName evidence="2">TrkA family potassium uptake protein</fullName>
    </submittedName>
</protein>
<organism evidence="2 3">
    <name type="scientific">Sphingorhabdus pulchriflava</name>
    <dbReference type="NCBI Taxonomy" id="2292257"/>
    <lineage>
        <taxon>Bacteria</taxon>
        <taxon>Pseudomonadati</taxon>
        <taxon>Pseudomonadota</taxon>
        <taxon>Alphaproteobacteria</taxon>
        <taxon>Sphingomonadales</taxon>
        <taxon>Sphingomonadaceae</taxon>
        <taxon>Sphingorhabdus</taxon>
    </lineage>
</organism>
<dbReference type="Gene3D" id="3.40.50.720">
    <property type="entry name" value="NAD(P)-binding Rossmann-like Domain"/>
    <property type="match status" value="1"/>
</dbReference>
<dbReference type="GO" id="GO:0006813">
    <property type="term" value="P:potassium ion transport"/>
    <property type="evidence" value="ECO:0007669"/>
    <property type="project" value="InterPro"/>
</dbReference>
<dbReference type="InterPro" id="IPR050721">
    <property type="entry name" value="Trk_Ktr_HKT_K-transport"/>
</dbReference>
<sequence>MARKAKNAEKKSVAVIGLGRFGEAVALRLVALGHEVIGIDGNADIVQKLADDLPHVVQADSTEAEALRALGVNEVDYAVVAIGASLEGSVLSVLALQELGVKDIWAKASTPQHGLILTRLGVTKVVYPEADMGHALAEQLCGV</sequence>
<dbReference type="RefSeq" id="WP_115549031.1">
    <property type="nucleotide sequence ID" value="NZ_QRGP01000001.1"/>
</dbReference>
<comment type="caution">
    <text evidence="2">The sequence shown here is derived from an EMBL/GenBank/DDBJ whole genome shotgun (WGS) entry which is preliminary data.</text>
</comment>
<dbReference type="OrthoDB" id="9781411at2"/>